<dbReference type="InterPro" id="IPR001680">
    <property type="entry name" value="WD40_rpt"/>
</dbReference>
<keyword evidence="6" id="KW-1185">Reference proteome</keyword>
<feature type="region of interest" description="Disordered" evidence="4">
    <location>
        <begin position="336"/>
        <end position="360"/>
    </location>
</feature>
<name>A0A6A5KQE7_9PLEO</name>
<organism evidence="5 6">
    <name type="scientific">Decorospora gaudefroyi</name>
    <dbReference type="NCBI Taxonomy" id="184978"/>
    <lineage>
        <taxon>Eukaryota</taxon>
        <taxon>Fungi</taxon>
        <taxon>Dikarya</taxon>
        <taxon>Ascomycota</taxon>
        <taxon>Pezizomycotina</taxon>
        <taxon>Dothideomycetes</taxon>
        <taxon>Pleosporomycetidae</taxon>
        <taxon>Pleosporales</taxon>
        <taxon>Pleosporineae</taxon>
        <taxon>Pleosporaceae</taxon>
        <taxon>Decorospora</taxon>
    </lineage>
</organism>
<dbReference type="PROSITE" id="PS50082">
    <property type="entry name" value="WD_REPEATS_2"/>
    <property type="match status" value="1"/>
</dbReference>
<dbReference type="InterPro" id="IPR015943">
    <property type="entry name" value="WD40/YVTN_repeat-like_dom_sf"/>
</dbReference>
<dbReference type="AlphaFoldDB" id="A0A6A5KQE7"/>
<evidence type="ECO:0000256" key="3">
    <source>
        <dbReference type="PROSITE-ProRule" id="PRU00221"/>
    </source>
</evidence>
<reference evidence="5" key="1">
    <citation type="submission" date="2020-01" db="EMBL/GenBank/DDBJ databases">
        <authorList>
            <consortium name="DOE Joint Genome Institute"/>
            <person name="Haridas S."/>
            <person name="Albert R."/>
            <person name="Binder M."/>
            <person name="Bloem J."/>
            <person name="Labutti K."/>
            <person name="Salamov A."/>
            <person name="Andreopoulos B."/>
            <person name="Baker S.E."/>
            <person name="Barry K."/>
            <person name="Bills G."/>
            <person name="Bluhm B.H."/>
            <person name="Cannon C."/>
            <person name="Castanera R."/>
            <person name="Culley D.E."/>
            <person name="Daum C."/>
            <person name="Ezra D."/>
            <person name="Gonzalez J.B."/>
            <person name="Henrissat B."/>
            <person name="Kuo A."/>
            <person name="Liang C."/>
            <person name="Lipzen A."/>
            <person name="Lutzoni F."/>
            <person name="Magnuson J."/>
            <person name="Mondo S."/>
            <person name="Nolan M."/>
            <person name="Ohm R."/>
            <person name="Pangilinan J."/>
            <person name="Park H.-J."/>
            <person name="Ramirez L."/>
            <person name="Alfaro M."/>
            <person name="Sun H."/>
            <person name="Tritt A."/>
            <person name="Yoshinaga Y."/>
            <person name="Zwiers L.-H."/>
            <person name="Turgeon B.G."/>
            <person name="Goodwin S.B."/>
            <person name="Spatafora J.W."/>
            <person name="Crous P.W."/>
            <person name="Grigoriev I.V."/>
        </authorList>
    </citation>
    <scope>NUCLEOTIDE SEQUENCE</scope>
    <source>
        <strain evidence="5">P77</strain>
    </source>
</reference>
<dbReference type="Gene3D" id="2.130.10.10">
    <property type="entry name" value="YVTN repeat-like/Quinoprotein amine dehydrogenase"/>
    <property type="match status" value="1"/>
</dbReference>
<accession>A0A6A5KQE7</accession>
<feature type="repeat" description="WD" evidence="3">
    <location>
        <begin position="252"/>
        <end position="286"/>
    </location>
</feature>
<dbReference type="PANTHER" id="PTHR10971">
    <property type="entry name" value="MRNA EXPORT FACTOR AND BUB3"/>
    <property type="match status" value="1"/>
</dbReference>
<dbReference type="Pfam" id="PF00400">
    <property type="entry name" value="WD40"/>
    <property type="match status" value="2"/>
</dbReference>
<evidence type="ECO:0000256" key="4">
    <source>
        <dbReference type="SAM" id="MobiDB-lite"/>
    </source>
</evidence>
<dbReference type="EMBL" id="ML975245">
    <property type="protein sequence ID" value="KAF1839458.1"/>
    <property type="molecule type" value="Genomic_DNA"/>
</dbReference>
<evidence type="ECO:0000313" key="6">
    <source>
        <dbReference type="Proteomes" id="UP000800040"/>
    </source>
</evidence>
<dbReference type="InterPro" id="IPR036322">
    <property type="entry name" value="WD40_repeat_dom_sf"/>
</dbReference>
<dbReference type="SUPFAM" id="SSF50978">
    <property type="entry name" value="WD40 repeat-like"/>
    <property type="match status" value="1"/>
</dbReference>
<protein>
    <submittedName>
        <fullName evidence="5">WD40 repeat-like protein</fullName>
    </submittedName>
</protein>
<sequence length="360" mass="39821">MSSPFELAQNPTEPISAVKFATSNPTRLLVSSWDRHVYLYDTHAEPGGKLLQKFEHRAPVLDVCFGRDDNEAFSCGLDFEVRKINLETGEQTVMSTHAMGVRNVRFSVEHNLLISASWDSTLRLHHLSNHANFCAVRLPSKPFSISASPTKLVVAMANRAVNIYELDKLAEVARTGNQEVVAVEPWQQRESSMKYMTRAVSCMPNDAGYSSSSIEGRVAVEWFDPSDESQSRKYAFKCHRQQVDGQDVVYPVHALAYHPVHGTFATGGGDGVVALWDAVAKRRIRQYQKFPASVQTIDFSSDGKYIAIGVSPGFEDGVDDVPDGVTKVFIRELGPTEASGKKQKESKESDRHQLGGVKAS</sequence>
<keyword evidence="2" id="KW-0677">Repeat</keyword>
<gene>
    <name evidence="5" type="ORF">BDW02DRAFT_152616</name>
</gene>
<dbReference type="OrthoDB" id="10262475at2759"/>
<dbReference type="Proteomes" id="UP000800040">
    <property type="component" value="Unassembled WGS sequence"/>
</dbReference>
<keyword evidence="1 3" id="KW-0853">WD repeat</keyword>
<proteinExistence type="predicted"/>
<evidence type="ECO:0000313" key="5">
    <source>
        <dbReference type="EMBL" id="KAF1839458.1"/>
    </source>
</evidence>
<dbReference type="SMART" id="SM00320">
    <property type="entry name" value="WD40"/>
    <property type="match status" value="4"/>
</dbReference>
<evidence type="ECO:0000256" key="1">
    <source>
        <dbReference type="ARBA" id="ARBA00022574"/>
    </source>
</evidence>
<feature type="compositionally biased region" description="Basic and acidic residues" evidence="4">
    <location>
        <begin position="339"/>
        <end position="353"/>
    </location>
</feature>
<evidence type="ECO:0000256" key="2">
    <source>
        <dbReference type="ARBA" id="ARBA00022737"/>
    </source>
</evidence>